<dbReference type="Proteomes" id="UP001501004">
    <property type="component" value="Unassembled WGS sequence"/>
</dbReference>
<keyword evidence="1" id="KW-0472">Membrane</keyword>
<feature type="transmembrane region" description="Helical" evidence="1">
    <location>
        <begin position="6"/>
        <end position="29"/>
    </location>
</feature>
<evidence type="ECO:0008006" key="4">
    <source>
        <dbReference type="Google" id="ProtNLM"/>
    </source>
</evidence>
<comment type="caution">
    <text evidence="2">The sequence shown here is derived from an EMBL/GenBank/DDBJ whole genome shotgun (WGS) entry which is preliminary data.</text>
</comment>
<protein>
    <recommendedName>
        <fullName evidence="4">Hemagglutinin</fullName>
    </recommendedName>
</protein>
<sequence length="88" mass="9853">MNEPQIWTIIGVFAATLLGTMTLLSTVLMRSISGQITSLRNEMMTGFTGFASLRAEMNARFETVNVRLDNLDRDVQALSERVFRNDAP</sequence>
<accession>A0ABP7FAY0</accession>
<keyword evidence="1" id="KW-0812">Transmembrane</keyword>
<organism evidence="2 3">
    <name type="scientific">Leifsonella bigeumensis</name>
    <dbReference type="NCBI Taxonomy" id="433643"/>
    <lineage>
        <taxon>Bacteria</taxon>
        <taxon>Bacillati</taxon>
        <taxon>Actinomycetota</taxon>
        <taxon>Actinomycetes</taxon>
        <taxon>Micrococcales</taxon>
        <taxon>Microbacteriaceae</taxon>
        <taxon>Leifsonella</taxon>
    </lineage>
</organism>
<keyword evidence="1" id="KW-1133">Transmembrane helix</keyword>
<gene>
    <name evidence="2" type="ORF">GCM10022239_09220</name>
</gene>
<evidence type="ECO:0000313" key="2">
    <source>
        <dbReference type="EMBL" id="GAA3735327.1"/>
    </source>
</evidence>
<evidence type="ECO:0000256" key="1">
    <source>
        <dbReference type="SAM" id="Phobius"/>
    </source>
</evidence>
<reference evidence="3" key="1">
    <citation type="journal article" date="2019" name="Int. J. Syst. Evol. Microbiol.">
        <title>The Global Catalogue of Microorganisms (GCM) 10K type strain sequencing project: providing services to taxonomists for standard genome sequencing and annotation.</title>
        <authorList>
            <consortium name="The Broad Institute Genomics Platform"/>
            <consortium name="The Broad Institute Genome Sequencing Center for Infectious Disease"/>
            <person name="Wu L."/>
            <person name="Ma J."/>
        </authorList>
    </citation>
    <scope>NUCLEOTIDE SEQUENCE [LARGE SCALE GENOMIC DNA]</scope>
    <source>
        <strain evidence="3">JCM 16949</strain>
    </source>
</reference>
<evidence type="ECO:0000313" key="3">
    <source>
        <dbReference type="Proteomes" id="UP001501004"/>
    </source>
</evidence>
<dbReference type="EMBL" id="BAABAE010000002">
    <property type="protein sequence ID" value="GAA3735327.1"/>
    <property type="molecule type" value="Genomic_DNA"/>
</dbReference>
<proteinExistence type="predicted"/>
<name>A0ABP7FAY0_9MICO</name>
<keyword evidence="3" id="KW-1185">Reference proteome</keyword>